<dbReference type="UniPathway" id="UPA00060">
    <property type="reaction ID" value="UER00138"/>
</dbReference>
<dbReference type="EMBL" id="JAWRCO010000001">
    <property type="protein sequence ID" value="MDW6004373.1"/>
    <property type="molecule type" value="Genomic_DNA"/>
</dbReference>
<dbReference type="GO" id="GO:0008972">
    <property type="term" value="F:phosphomethylpyrimidine kinase activity"/>
    <property type="evidence" value="ECO:0007669"/>
    <property type="project" value="InterPro"/>
</dbReference>
<evidence type="ECO:0000313" key="9">
    <source>
        <dbReference type="EMBL" id="SMR98828.1"/>
    </source>
</evidence>
<keyword evidence="3 9" id="KW-0808">Transferase</keyword>
<evidence type="ECO:0000256" key="2">
    <source>
        <dbReference type="ARBA" id="ARBA00012135"/>
    </source>
</evidence>
<evidence type="ECO:0000256" key="6">
    <source>
        <dbReference type="ARBA" id="ARBA00022840"/>
    </source>
</evidence>
<dbReference type="GO" id="GO:0008902">
    <property type="term" value="F:hydroxymethylpyrimidine kinase activity"/>
    <property type="evidence" value="ECO:0007669"/>
    <property type="project" value="UniProtKB-EC"/>
</dbReference>
<organism evidence="9 10">
    <name type="scientific">Vibrio mangrovi</name>
    <dbReference type="NCBI Taxonomy" id="474394"/>
    <lineage>
        <taxon>Bacteria</taxon>
        <taxon>Pseudomonadati</taxon>
        <taxon>Pseudomonadota</taxon>
        <taxon>Gammaproteobacteria</taxon>
        <taxon>Vibrionales</taxon>
        <taxon>Vibrionaceae</taxon>
        <taxon>Vibrio</taxon>
    </lineage>
</organism>
<dbReference type="AlphaFoldDB" id="A0A1Y6IMF8"/>
<dbReference type="NCBIfam" id="TIGR00097">
    <property type="entry name" value="HMP-P_kinase"/>
    <property type="match status" value="1"/>
</dbReference>
<dbReference type="GO" id="GO:0005829">
    <property type="term" value="C:cytosol"/>
    <property type="evidence" value="ECO:0007669"/>
    <property type="project" value="TreeGrafter"/>
</dbReference>
<comment type="pathway">
    <text evidence="1">Cofactor biosynthesis; thiamine diphosphate biosynthesis.</text>
</comment>
<dbReference type="GO" id="GO:0009228">
    <property type="term" value="P:thiamine biosynthetic process"/>
    <property type="evidence" value="ECO:0007669"/>
    <property type="project" value="InterPro"/>
</dbReference>
<dbReference type="EC" id="2.7.1.49" evidence="2"/>
<sequence length="276" mass="29110">MTSSLQSSVPIVLTIAGSDSSGGAGIQADIKTISATGSYACSVITASTAQNTQGVLDVFPLPARHVSQQLDAVFADLNIVAVKIGMLANAEILEVVMKKLQAVRPRHVVIDPVLLSTSGKPLLSSEAFGPLQKELLPMADLITPNLPEAAALLGYPTAKLSESEPKWHVPEIIDDLRLLGLPAILLKGGHSDDPNHSQDWLITGSSTQLFTAPRIHAKNTHGTGCTLSSAIASYLARGYSLSSAIREAKSYISGAILHADKLLVGQGKGPLHHFYR</sequence>
<reference evidence="8 11" key="2">
    <citation type="submission" date="2023-11" db="EMBL/GenBank/DDBJ databases">
        <title>Plant-associative lifestyle of Vibrio porteresiae and its evolutionary dynamics.</title>
        <authorList>
            <person name="Rameshkumar N."/>
            <person name="Kirti K."/>
        </authorList>
    </citation>
    <scope>NUCLEOTIDE SEQUENCE [LARGE SCALE GENOMIC DNA]</scope>
    <source>
        <strain evidence="8 11">MSSRF38</strain>
    </source>
</reference>
<dbReference type="SUPFAM" id="SSF53613">
    <property type="entry name" value="Ribokinase-like"/>
    <property type="match status" value="1"/>
</dbReference>
<dbReference type="GO" id="GO:0009229">
    <property type="term" value="P:thiamine diphosphate biosynthetic process"/>
    <property type="evidence" value="ECO:0007669"/>
    <property type="project" value="UniProtKB-UniPathway"/>
</dbReference>
<dbReference type="EMBL" id="FXXI01000001">
    <property type="protein sequence ID" value="SMR98828.1"/>
    <property type="molecule type" value="Genomic_DNA"/>
</dbReference>
<dbReference type="PANTHER" id="PTHR20858:SF17">
    <property type="entry name" value="HYDROXYMETHYLPYRIMIDINE_PHOSPHOMETHYLPYRIMIDINE KINASE THI20-RELATED"/>
    <property type="match status" value="1"/>
</dbReference>
<gene>
    <name evidence="9" type="primary">thiD</name>
    <name evidence="8" type="ORF">SBX37_16065</name>
    <name evidence="9" type="ORF">VIM7927_00041</name>
</gene>
<proteinExistence type="predicted"/>
<evidence type="ECO:0000256" key="3">
    <source>
        <dbReference type="ARBA" id="ARBA00022679"/>
    </source>
</evidence>
<dbReference type="Gene3D" id="3.40.1190.20">
    <property type="match status" value="1"/>
</dbReference>
<dbReference type="OrthoDB" id="9810880at2"/>
<dbReference type="GO" id="GO:0005524">
    <property type="term" value="F:ATP binding"/>
    <property type="evidence" value="ECO:0007669"/>
    <property type="project" value="UniProtKB-KW"/>
</dbReference>
<evidence type="ECO:0000259" key="7">
    <source>
        <dbReference type="Pfam" id="PF08543"/>
    </source>
</evidence>
<protein>
    <recommendedName>
        <fullName evidence="2">hydroxymethylpyrimidine kinase</fullName>
        <ecNumber evidence="2">2.7.1.49</ecNumber>
    </recommendedName>
</protein>
<keyword evidence="5 9" id="KW-0418">Kinase</keyword>
<accession>A0A1Y6IMF8</accession>
<dbReference type="InterPro" id="IPR004399">
    <property type="entry name" value="HMP/HMP-P_kinase_dom"/>
</dbReference>
<reference evidence="9 10" key="1">
    <citation type="submission" date="2017-05" db="EMBL/GenBank/DDBJ databases">
        <authorList>
            <person name="Song R."/>
            <person name="Chenine A.L."/>
            <person name="Ruprecht R.M."/>
        </authorList>
    </citation>
    <scope>NUCLEOTIDE SEQUENCE [LARGE SCALE GENOMIC DNA]</scope>
    <source>
        <strain evidence="9 10">CECT 7927</strain>
    </source>
</reference>
<dbReference type="InterPro" id="IPR029056">
    <property type="entry name" value="Ribokinase-like"/>
</dbReference>
<dbReference type="Proteomes" id="UP001283366">
    <property type="component" value="Unassembled WGS sequence"/>
</dbReference>
<keyword evidence="6" id="KW-0067">ATP-binding</keyword>
<dbReference type="Pfam" id="PF08543">
    <property type="entry name" value="Phos_pyr_kin"/>
    <property type="match status" value="1"/>
</dbReference>
<dbReference type="InterPro" id="IPR013749">
    <property type="entry name" value="PM/HMP-P_kinase-1"/>
</dbReference>
<keyword evidence="11" id="KW-1185">Reference proteome</keyword>
<evidence type="ECO:0000256" key="4">
    <source>
        <dbReference type="ARBA" id="ARBA00022741"/>
    </source>
</evidence>
<keyword evidence="4" id="KW-0547">Nucleotide-binding</keyword>
<dbReference type="PANTHER" id="PTHR20858">
    <property type="entry name" value="PHOSPHOMETHYLPYRIMIDINE KINASE"/>
    <property type="match status" value="1"/>
</dbReference>
<dbReference type="FunFam" id="3.40.1190.20:FF:000003">
    <property type="entry name" value="Phosphomethylpyrimidine kinase ThiD"/>
    <property type="match status" value="1"/>
</dbReference>
<dbReference type="CDD" id="cd01169">
    <property type="entry name" value="HMPP_kinase"/>
    <property type="match status" value="1"/>
</dbReference>
<evidence type="ECO:0000313" key="8">
    <source>
        <dbReference type="EMBL" id="MDW6004373.1"/>
    </source>
</evidence>
<evidence type="ECO:0000256" key="5">
    <source>
        <dbReference type="ARBA" id="ARBA00022777"/>
    </source>
</evidence>
<evidence type="ECO:0000313" key="10">
    <source>
        <dbReference type="Proteomes" id="UP000196125"/>
    </source>
</evidence>
<evidence type="ECO:0000256" key="1">
    <source>
        <dbReference type="ARBA" id="ARBA00004948"/>
    </source>
</evidence>
<dbReference type="Proteomes" id="UP000196125">
    <property type="component" value="Unassembled WGS sequence"/>
</dbReference>
<dbReference type="RefSeq" id="WP_087478920.1">
    <property type="nucleotide sequence ID" value="NZ_AP024883.1"/>
</dbReference>
<evidence type="ECO:0000313" key="11">
    <source>
        <dbReference type="Proteomes" id="UP001283366"/>
    </source>
</evidence>
<feature type="domain" description="Pyridoxamine kinase/Phosphomethylpyrimidine kinase" evidence="7">
    <location>
        <begin position="19"/>
        <end position="272"/>
    </location>
</feature>
<name>A0A1Y6IMF8_9VIBR</name>